<keyword evidence="2" id="KW-1185">Reference proteome</keyword>
<gene>
    <name evidence="1" type="ORF">SAMN02745180_00542</name>
</gene>
<dbReference type="SUPFAM" id="SSF52540">
    <property type="entry name" value="P-loop containing nucleoside triphosphate hydrolases"/>
    <property type="match status" value="1"/>
</dbReference>
<dbReference type="AlphaFoldDB" id="A0A1M5U6W9"/>
<organism evidence="1 2">
    <name type="scientific">Sporanaerobacter acetigenes DSM 13106</name>
    <dbReference type="NCBI Taxonomy" id="1123281"/>
    <lineage>
        <taxon>Bacteria</taxon>
        <taxon>Bacillati</taxon>
        <taxon>Bacillota</taxon>
        <taxon>Tissierellia</taxon>
        <taxon>Tissierellales</taxon>
        <taxon>Sporanaerobacteraceae</taxon>
        <taxon>Sporanaerobacter</taxon>
    </lineage>
</organism>
<accession>A0A1M5U6W9</accession>
<dbReference type="InterPro" id="IPR027417">
    <property type="entry name" value="P-loop_NTPase"/>
</dbReference>
<dbReference type="Proteomes" id="UP000184389">
    <property type="component" value="Unassembled WGS sequence"/>
</dbReference>
<protein>
    <submittedName>
        <fullName evidence="1">Uncharacterized protein</fullName>
    </submittedName>
</protein>
<dbReference type="STRING" id="1123281.SAMN02745180_00542"/>
<reference evidence="1 2" key="1">
    <citation type="submission" date="2016-11" db="EMBL/GenBank/DDBJ databases">
        <authorList>
            <person name="Jaros S."/>
            <person name="Januszkiewicz K."/>
            <person name="Wedrychowicz H."/>
        </authorList>
    </citation>
    <scope>NUCLEOTIDE SEQUENCE [LARGE SCALE GENOMIC DNA]</scope>
    <source>
        <strain evidence="1 2">DSM 13106</strain>
    </source>
</reference>
<dbReference type="Gene3D" id="3.40.50.300">
    <property type="entry name" value="P-loop containing nucleotide triphosphate hydrolases"/>
    <property type="match status" value="1"/>
</dbReference>
<evidence type="ECO:0000313" key="1">
    <source>
        <dbReference type="EMBL" id="SHH58631.1"/>
    </source>
</evidence>
<name>A0A1M5U6W9_9FIRM</name>
<proteinExistence type="predicted"/>
<dbReference type="EMBL" id="FQXR01000003">
    <property type="protein sequence ID" value="SHH58631.1"/>
    <property type="molecule type" value="Genomic_DNA"/>
</dbReference>
<evidence type="ECO:0000313" key="2">
    <source>
        <dbReference type="Proteomes" id="UP000184389"/>
    </source>
</evidence>
<sequence>MQEVHFGLLGDNEGGKSLLLYLTSNENIGLFDFLTEETGMLVKKLSGEFILKNFIIYDMKNLDLYSYVAIDLAALNDAPEDIIEAIIAFKTMYNTRLILFAENGDNGLLNRLITETECYNIVTSDTIDGIQEEIRICMSPQGMSRDYILKTINKDVQVENFSKYSFSQENVKIMVAGAMNRVGTTTTAINMANFLAKIGAKVSYTEANDRNHLLQIHSYFFPNIPIVDNYFSYKGVDYFLDSSVPIDMGYNFAIVDIGILKEKNLKVFGIGDVKVLCGGTKPYEITELVNSLKLVDDIKIDVIVQLIEKGEMQNVRRILSGNRGLYFNKSSLNLFDSNINEKTWESILSEYIVEHETL</sequence>